<evidence type="ECO:0000259" key="5">
    <source>
        <dbReference type="Pfam" id="PF02518"/>
    </source>
</evidence>
<keyword evidence="8" id="KW-1185">Reference proteome</keyword>
<dbReference type="InterPro" id="IPR045975">
    <property type="entry name" value="DUF5931"/>
</dbReference>
<evidence type="ECO:0000256" key="4">
    <source>
        <dbReference type="SAM" id="Phobius"/>
    </source>
</evidence>
<dbReference type="RefSeq" id="WP_083546065.1">
    <property type="nucleotide sequence ID" value="NZ_CP013290.1"/>
</dbReference>
<feature type="transmembrane region" description="Helical" evidence="4">
    <location>
        <begin position="28"/>
        <end position="45"/>
    </location>
</feature>
<gene>
    <name evidence="7" type="ORF">ASJ30_06670</name>
</gene>
<accession>A0A1L3MFQ9</accession>
<dbReference type="InterPro" id="IPR050482">
    <property type="entry name" value="Sensor_HK_TwoCompSys"/>
</dbReference>
<feature type="transmembrane region" description="Helical" evidence="4">
    <location>
        <begin position="120"/>
        <end position="142"/>
    </location>
</feature>
<feature type="domain" description="Histidine kinase/HSP90-like ATPase" evidence="5">
    <location>
        <begin position="301"/>
        <end position="392"/>
    </location>
</feature>
<dbReference type="Pfam" id="PF02518">
    <property type="entry name" value="HATPase_c"/>
    <property type="match status" value="1"/>
</dbReference>
<keyword evidence="3" id="KW-0902">Two-component regulatory system</keyword>
<dbReference type="GO" id="GO:0016301">
    <property type="term" value="F:kinase activity"/>
    <property type="evidence" value="ECO:0007669"/>
    <property type="project" value="UniProtKB-KW"/>
</dbReference>
<keyword evidence="1" id="KW-0808">Transferase</keyword>
<dbReference type="Proteomes" id="UP000182938">
    <property type="component" value="Chromosome"/>
</dbReference>
<feature type="domain" description="DUF5931" evidence="6">
    <location>
        <begin position="26"/>
        <end position="182"/>
    </location>
</feature>
<dbReference type="EMBL" id="CP013290">
    <property type="protein sequence ID" value="APH01267.1"/>
    <property type="molecule type" value="Genomic_DNA"/>
</dbReference>
<dbReference type="GO" id="GO:0000160">
    <property type="term" value="P:phosphorelay signal transduction system"/>
    <property type="evidence" value="ECO:0007669"/>
    <property type="project" value="UniProtKB-KW"/>
</dbReference>
<protein>
    <recommendedName>
        <fullName evidence="9">Signal transduction histidine kinase</fullName>
    </recommendedName>
</protein>
<keyword evidence="2" id="KW-0418">Kinase</keyword>
<dbReference type="KEGG" id="jte:ASJ30_06670"/>
<dbReference type="InterPro" id="IPR036890">
    <property type="entry name" value="HATPase_C_sf"/>
</dbReference>
<dbReference type="PANTHER" id="PTHR24421">
    <property type="entry name" value="NITRATE/NITRITE SENSOR PROTEIN NARX-RELATED"/>
    <property type="match status" value="1"/>
</dbReference>
<dbReference type="NCBIfam" id="NF047322">
    <property type="entry name" value="HK_morpho_MacS"/>
    <property type="match status" value="1"/>
</dbReference>
<evidence type="ECO:0000256" key="1">
    <source>
        <dbReference type="ARBA" id="ARBA00022679"/>
    </source>
</evidence>
<organism evidence="7 8">
    <name type="scientific">Janibacter indicus</name>
    <dbReference type="NCBI Taxonomy" id="857417"/>
    <lineage>
        <taxon>Bacteria</taxon>
        <taxon>Bacillati</taxon>
        <taxon>Actinomycetota</taxon>
        <taxon>Actinomycetes</taxon>
        <taxon>Micrococcales</taxon>
        <taxon>Intrasporangiaceae</taxon>
        <taxon>Janibacter</taxon>
    </lineage>
</organism>
<dbReference type="InterPro" id="IPR003594">
    <property type="entry name" value="HATPase_dom"/>
</dbReference>
<dbReference type="SUPFAM" id="SSF55874">
    <property type="entry name" value="ATPase domain of HSP90 chaperone/DNA topoisomerase II/histidine kinase"/>
    <property type="match status" value="1"/>
</dbReference>
<keyword evidence="4" id="KW-1133">Transmembrane helix</keyword>
<dbReference type="Pfam" id="PF19354">
    <property type="entry name" value="DUF5931"/>
    <property type="match status" value="1"/>
</dbReference>
<feature type="transmembrane region" description="Helical" evidence="4">
    <location>
        <begin position="52"/>
        <end position="72"/>
    </location>
</feature>
<dbReference type="AlphaFoldDB" id="A0A1L3MFQ9"/>
<reference evidence="7 8" key="1">
    <citation type="submission" date="2015-11" db="EMBL/GenBank/DDBJ databases">
        <authorList>
            <person name="Zhang Y."/>
            <person name="Guo Z."/>
        </authorList>
    </citation>
    <scope>NUCLEOTIDE SEQUENCE [LARGE SCALE GENOMIC DNA]</scope>
    <source>
        <strain evidence="7 8">YFY001</strain>
    </source>
</reference>
<feature type="transmembrane region" description="Helical" evidence="4">
    <location>
        <begin position="78"/>
        <end position="99"/>
    </location>
</feature>
<name>A0A1L3MFQ9_9MICO</name>
<keyword evidence="4" id="KW-0472">Membrane</keyword>
<proteinExistence type="predicted"/>
<evidence type="ECO:0000256" key="2">
    <source>
        <dbReference type="ARBA" id="ARBA00022777"/>
    </source>
</evidence>
<keyword evidence="4" id="KW-0812">Transmembrane</keyword>
<evidence type="ECO:0000313" key="8">
    <source>
        <dbReference type="Proteomes" id="UP000182938"/>
    </source>
</evidence>
<sequence>MVIDPGSSALRRHYNPSPLIDSAGGRGLALYRFVALVYAGILVGVHREHVILWWPIVVFFVVALAWSVAAPLLPRPTWVAIAVELAIACIGIFLTSEVYDPVEVSAGISTVPGVWSAASVMAGALLSGIRGGVLAATVIATANLIQAEHPGQLTWHNIFLLYILGILVGLAVQLARESQKRLEQALAVSERLAERERIGREVHDGVLQALAMINRRGRQLGGEGEALADLAADQERSLRTLITRFEPAAAVDASSPSTSADSGSQVRDLAAGLASLRSARVDVVLPAGPVTVPAATAHEVEAAVAAALDNVERHAGAGAKAWVLLDADETGLEVVVRDNGVGMAPDRLVEAAAQGRLGASSSIRGRMLDLGGDASWRSPGTGGTTVTLTVPTGDMAGSAP</sequence>
<feature type="transmembrane region" description="Helical" evidence="4">
    <location>
        <begin position="154"/>
        <end position="175"/>
    </location>
</feature>
<evidence type="ECO:0000313" key="7">
    <source>
        <dbReference type="EMBL" id="APH01267.1"/>
    </source>
</evidence>
<dbReference type="Gene3D" id="3.30.565.10">
    <property type="entry name" value="Histidine kinase-like ATPase, C-terminal domain"/>
    <property type="match status" value="1"/>
</dbReference>
<evidence type="ECO:0000259" key="6">
    <source>
        <dbReference type="Pfam" id="PF19354"/>
    </source>
</evidence>
<dbReference type="PANTHER" id="PTHR24421:SF61">
    <property type="entry name" value="OXYGEN SENSOR HISTIDINE KINASE NREB"/>
    <property type="match status" value="1"/>
</dbReference>
<evidence type="ECO:0008006" key="9">
    <source>
        <dbReference type="Google" id="ProtNLM"/>
    </source>
</evidence>
<evidence type="ECO:0000256" key="3">
    <source>
        <dbReference type="ARBA" id="ARBA00023012"/>
    </source>
</evidence>